<dbReference type="OrthoDB" id="9759607at2"/>
<dbReference type="PANTHER" id="PTHR45138">
    <property type="entry name" value="REGULATORY COMPONENTS OF SENSORY TRANSDUCTION SYSTEM"/>
    <property type="match status" value="1"/>
</dbReference>
<evidence type="ECO:0000259" key="2">
    <source>
        <dbReference type="PROSITE" id="PS50887"/>
    </source>
</evidence>
<dbReference type="RefSeq" id="WP_119602192.1">
    <property type="nucleotide sequence ID" value="NZ_QXQA01000016.1"/>
</dbReference>
<dbReference type="SUPFAM" id="SSF55073">
    <property type="entry name" value="Nucleotide cyclase"/>
    <property type="match status" value="1"/>
</dbReference>
<keyword evidence="1" id="KW-0812">Transmembrane</keyword>
<dbReference type="CDD" id="cd01949">
    <property type="entry name" value="GGDEF"/>
    <property type="match status" value="1"/>
</dbReference>
<dbReference type="GO" id="GO:0052621">
    <property type="term" value="F:diguanylate cyclase activity"/>
    <property type="evidence" value="ECO:0007669"/>
    <property type="project" value="TreeGrafter"/>
</dbReference>
<keyword evidence="1" id="KW-0472">Membrane</keyword>
<feature type="domain" description="GGDEF" evidence="2">
    <location>
        <begin position="90"/>
        <end position="221"/>
    </location>
</feature>
<dbReference type="NCBIfam" id="TIGR00254">
    <property type="entry name" value="GGDEF"/>
    <property type="match status" value="1"/>
</dbReference>
<gene>
    <name evidence="3" type="ORF">D3P08_21585</name>
</gene>
<feature type="transmembrane region" description="Helical" evidence="1">
    <location>
        <begin position="7"/>
        <end position="25"/>
    </location>
</feature>
<dbReference type="InterPro" id="IPR050469">
    <property type="entry name" value="Diguanylate_Cyclase"/>
</dbReference>
<organism evidence="3 4">
    <name type="scientific">Paenibacillus nanensis</name>
    <dbReference type="NCBI Taxonomy" id="393251"/>
    <lineage>
        <taxon>Bacteria</taxon>
        <taxon>Bacillati</taxon>
        <taxon>Bacillota</taxon>
        <taxon>Bacilli</taxon>
        <taxon>Bacillales</taxon>
        <taxon>Paenibacillaceae</taxon>
        <taxon>Paenibacillus</taxon>
    </lineage>
</organism>
<sequence>MKYKGRIATISLTMTVHTAYILYYFQRDGTVDWADWLGYPLFITVSYWAGKQYDRAVYYSEKDSMTNLYNRRFVINAFDKITSLASRTNSHIFALVIDCDNFKEINDRYNHHVGDKVLSEISHILLTNTRKVDIVARWGGDEFLVLGQYKDRAGIDAIITRITKQISLLSDELGFHVSLSIGSAIYSATQHHDLSSLVKTADENMYKSKMDKKQAALHKSDSN</sequence>
<reference evidence="3 4" key="1">
    <citation type="submission" date="2018-09" db="EMBL/GenBank/DDBJ databases">
        <title>Paenibacillus aracenensis nov. sp. isolated from a cave in southern Spain.</title>
        <authorList>
            <person name="Jurado V."/>
            <person name="Gutierrez-Patricio S."/>
            <person name="Gonzalez-Pimentel J.L."/>
            <person name="Miller A.Z."/>
            <person name="Laiz L."/>
            <person name="Saiz-Jimenez C."/>
        </authorList>
    </citation>
    <scope>NUCLEOTIDE SEQUENCE [LARGE SCALE GENOMIC DNA]</scope>
    <source>
        <strain evidence="3 4">DSM 22867</strain>
    </source>
</reference>
<evidence type="ECO:0000256" key="1">
    <source>
        <dbReference type="SAM" id="Phobius"/>
    </source>
</evidence>
<name>A0A3A1UV47_9BACL</name>
<keyword evidence="4" id="KW-1185">Reference proteome</keyword>
<protein>
    <submittedName>
        <fullName evidence="3">GGDEF domain-containing protein</fullName>
    </submittedName>
</protein>
<dbReference type="Pfam" id="PF00990">
    <property type="entry name" value="GGDEF"/>
    <property type="match status" value="1"/>
</dbReference>
<accession>A0A3A1UV47</accession>
<dbReference type="InterPro" id="IPR043128">
    <property type="entry name" value="Rev_trsase/Diguanyl_cyclase"/>
</dbReference>
<dbReference type="PANTHER" id="PTHR45138:SF9">
    <property type="entry name" value="DIGUANYLATE CYCLASE DGCM-RELATED"/>
    <property type="match status" value="1"/>
</dbReference>
<dbReference type="EMBL" id="QXQA01000016">
    <property type="protein sequence ID" value="RIX50143.1"/>
    <property type="molecule type" value="Genomic_DNA"/>
</dbReference>
<dbReference type="InterPro" id="IPR029787">
    <property type="entry name" value="Nucleotide_cyclase"/>
</dbReference>
<proteinExistence type="predicted"/>
<evidence type="ECO:0000313" key="3">
    <source>
        <dbReference type="EMBL" id="RIX50143.1"/>
    </source>
</evidence>
<dbReference type="Gene3D" id="3.30.70.270">
    <property type="match status" value="1"/>
</dbReference>
<dbReference type="SMART" id="SM00267">
    <property type="entry name" value="GGDEF"/>
    <property type="match status" value="1"/>
</dbReference>
<dbReference type="PROSITE" id="PS50887">
    <property type="entry name" value="GGDEF"/>
    <property type="match status" value="1"/>
</dbReference>
<comment type="caution">
    <text evidence="3">The sequence shown here is derived from an EMBL/GenBank/DDBJ whole genome shotgun (WGS) entry which is preliminary data.</text>
</comment>
<feature type="transmembrane region" description="Helical" evidence="1">
    <location>
        <begin position="31"/>
        <end position="50"/>
    </location>
</feature>
<dbReference type="AlphaFoldDB" id="A0A3A1UV47"/>
<dbReference type="Proteomes" id="UP000266482">
    <property type="component" value="Unassembled WGS sequence"/>
</dbReference>
<evidence type="ECO:0000313" key="4">
    <source>
        <dbReference type="Proteomes" id="UP000266482"/>
    </source>
</evidence>
<keyword evidence="1" id="KW-1133">Transmembrane helix</keyword>
<dbReference type="InterPro" id="IPR000160">
    <property type="entry name" value="GGDEF_dom"/>
</dbReference>